<dbReference type="PANTHER" id="PTHR36848:SF2">
    <property type="entry name" value="SECRETED PROTEIN"/>
    <property type="match status" value="1"/>
</dbReference>
<organism evidence="1 2">
    <name type="scientific">Schaedlerella arabinosiphila</name>
    <dbReference type="NCBI Taxonomy" id="2044587"/>
    <lineage>
        <taxon>Bacteria</taxon>
        <taxon>Bacillati</taxon>
        <taxon>Bacillota</taxon>
        <taxon>Clostridia</taxon>
        <taxon>Lachnospirales</taxon>
        <taxon>Lachnospiraceae</taxon>
        <taxon>Schaedlerella</taxon>
    </lineage>
</organism>
<sequence length="945" mass="106067">MENNYILPFLWMRGEEEAVLREEMEKIYECGIRAVCLEARPHDDFCGPGWWHDMDIILDEAKKKGMKLWILDDKHFPTGYANGLIEKKYPERKKLYLACTTADIFGGGYERSLNVSRMLKPSIGFWQIGDPVDYAERENNQLYAILAVRYAEGNIFHEEVIDLTENYDGCYVKFTLPKGNWRVFVLYKTRTDGGNDTYINMIDKESAATQIEGVYESHYEKYGSEFGKTIAGFFSDEPQFGNVVVFNNYDVQVGRLNMQLPWSDELQENLTGLYGEGLAKALPFLFVETEEQGLRTGIRYDYMDQVSRLYKKNFSDAIGTWCEKHGVEYIGHVVEDNGIHSRLGMGPSHYFRAMSGQHMAGIDSIGGQILYGAPVEQRNAMTDCDGEFFHYTLGKLGASCGHLEPKKQGRTMCELFGAYGWSFGVRDMKYLLDHLLVKGVNHLVPHAFSMAEYPDPDCPPHFYARGNNPEFPYFARMMKYANRMCGLLNGGQHVASAAVLYDGEADWVGKNMPMQKVIRQLLEHQIDLDIVSLDMLDDLAAYNGRLEGKKLYINGVEFQALIIGYAKEIPERLAAFVEKAGEFPVIFVDGKPETVIGKGGRTGRIAEKGGCAERIEENGGCTDRIAEKGGCAERIEEKGGSADRIEEKDGYTDCIAENGCMDRIAGKAGKGCTAGAIGGETVALAELAGVLRARGFADIAVDTEFKDLSFYHYKKDRQIFVFQNESAVETFCGKVILPTAEPVVYYDAMEDVYELADFCEREGNIEVSLELQPGECVVILEQKNIVCNAKHKSFRAQLDGLESRDISADWTVSLVKAKDYPQFQKGEMVHELKPVSDEKPTFSGIACYEKTVYLEVVPERVVLKAEQVFEMMKVTVNGSEAGVRIFPPYQVEISGALKAGENKIVVEVAGTPMREMLEIPQPPFDFTHEALEPMGMFGKIELYCG</sequence>
<comment type="caution">
    <text evidence="1">The sequence shown here is derived from an EMBL/GenBank/DDBJ whole genome shotgun (WGS) entry which is preliminary data.</text>
</comment>
<dbReference type="InterPro" id="IPR008979">
    <property type="entry name" value="Galactose-bd-like_sf"/>
</dbReference>
<evidence type="ECO:0000313" key="1">
    <source>
        <dbReference type="EMBL" id="RRK30537.1"/>
    </source>
</evidence>
<accession>A0A3R8JKV3</accession>
<dbReference type="AlphaFoldDB" id="A0A3R8JKV3"/>
<proteinExistence type="predicted"/>
<dbReference type="GO" id="GO:0016787">
    <property type="term" value="F:hydrolase activity"/>
    <property type="evidence" value="ECO:0007669"/>
    <property type="project" value="UniProtKB-KW"/>
</dbReference>
<gene>
    <name evidence="1" type="ORF">EBB54_03425</name>
</gene>
<evidence type="ECO:0000313" key="2">
    <source>
        <dbReference type="Proteomes" id="UP000274920"/>
    </source>
</evidence>
<dbReference type="SUPFAM" id="SSF49785">
    <property type="entry name" value="Galactose-binding domain-like"/>
    <property type="match status" value="1"/>
</dbReference>
<keyword evidence="1" id="KW-0378">Hydrolase</keyword>
<dbReference type="Gene3D" id="2.60.120.260">
    <property type="entry name" value="Galactose-binding domain-like"/>
    <property type="match status" value="1"/>
</dbReference>
<dbReference type="Proteomes" id="UP000274920">
    <property type="component" value="Unassembled WGS sequence"/>
</dbReference>
<protein>
    <submittedName>
        <fullName evidence="1">Glycoside hydrolase family 2</fullName>
    </submittedName>
</protein>
<dbReference type="RefSeq" id="WP_125126351.1">
    <property type="nucleotide sequence ID" value="NZ_RHJS01000002.1"/>
</dbReference>
<name>A0A3R8JKV3_9FIRM</name>
<dbReference type="PANTHER" id="PTHR36848">
    <property type="entry name" value="DNA-BINDING PROTEIN (PUTATIVE SECRETED PROTEIN)-RELATED"/>
    <property type="match status" value="1"/>
</dbReference>
<dbReference type="EMBL" id="RHJS01000002">
    <property type="protein sequence ID" value="RRK30537.1"/>
    <property type="molecule type" value="Genomic_DNA"/>
</dbReference>
<reference evidence="1" key="1">
    <citation type="submission" date="2018-10" db="EMBL/GenBank/DDBJ databases">
        <title>Schaedlerella arabinophila gen. nov. sp. nov., isolated from the mouse intestinal tract and comparative analysis with the genome of the closely related altered Schaedler flora strain ASF502.</title>
        <authorList>
            <person name="Miyake S."/>
            <person name="Soh M."/>
            <person name="Seedorf H."/>
        </authorList>
    </citation>
    <scope>NUCLEOTIDE SEQUENCE [LARGE SCALE GENOMIC DNA]</scope>
    <source>
        <strain evidence="1">DSM 106076</strain>
    </source>
</reference>
<dbReference type="InterPro" id="IPR053161">
    <property type="entry name" value="Ulvan_degrading_GH"/>
</dbReference>
<keyword evidence="2" id="KW-1185">Reference proteome</keyword>